<sequence>MAGWQVASLAVSKHLVCALLFLPHTHTLSLSSPLFHFAHFNASFLPLTLHLCFFFVPLITHSLRPISSEIPISSSLLNLLSFSCFSSSNPPPFCFHSRECKSCWNNQTCKSIENSPSHLSFPDLVRVNYRFYLRKDF</sequence>
<comment type="caution">
    <text evidence="2">The sequence shown here is derived from an EMBL/GenBank/DDBJ whole genome shotgun (WGS) entry which is preliminary data.</text>
</comment>
<evidence type="ECO:0000313" key="2">
    <source>
        <dbReference type="EMBL" id="KAG6600568.1"/>
    </source>
</evidence>
<keyword evidence="1" id="KW-1133">Transmembrane helix</keyword>
<evidence type="ECO:0000313" key="3">
    <source>
        <dbReference type="Proteomes" id="UP000685013"/>
    </source>
</evidence>
<accession>A0AAV6NMY7</accession>
<feature type="non-terminal residue" evidence="2">
    <location>
        <position position="1"/>
    </location>
</feature>
<reference evidence="2 3" key="1">
    <citation type="journal article" date="2021" name="Hortic Res">
        <title>The domestication of Cucurbita argyrosperma as revealed by the genome of its wild relative.</title>
        <authorList>
            <person name="Barrera-Redondo J."/>
            <person name="Sanchez-de la Vega G."/>
            <person name="Aguirre-Liguori J.A."/>
            <person name="Castellanos-Morales G."/>
            <person name="Gutierrez-Guerrero Y.T."/>
            <person name="Aguirre-Dugua X."/>
            <person name="Aguirre-Planter E."/>
            <person name="Tenaillon M.I."/>
            <person name="Lira-Saade R."/>
            <person name="Eguiarte L.E."/>
        </authorList>
    </citation>
    <scope>NUCLEOTIDE SEQUENCE [LARGE SCALE GENOMIC DNA]</scope>
    <source>
        <strain evidence="2">JBR-2021</strain>
    </source>
</reference>
<proteinExistence type="predicted"/>
<keyword evidence="1" id="KW-0472">Membrane</keyword>
<protein>
    <submittedName>
        <fullName evidence="2">Uncharacterized protein</fullName>
    </submittedName>
</protein>
<organism evidence="2 3">
    <name type="scientific">Cucurbita argyrosperma subsp. sororia</name>
    <dbReference type="NCBI Taxonomy" id="37648"/>
    <lineage>
        <taxon>Eukaryota</taxon>
        <taxon>Viridiplantae</taxon>
        <taxon>Streptophyta</taxon>
        <taxon>Embryophyta</taxon>
        <taxon>Tracheophyta</taxon>
        <taxon>Spermatophyta</taxon>
        <taxon>Magnoliopsida</taxon>
        <taxon>eudicotyledons</taxon>
        <taxon>Gunneridae</taxon>
        <taxon>Pentapetalae</taxon>
        <taxon>rosids</taxon>
        <taxon>fabids</taxon>
        <taxon>Cucurbitales</taxon>
        <taxon>Cucurbitaceae</taxon>
        <taxon>Cucurbiteae</taxon>
        <taxon>Cucurbita</taxon>
    </lineage>
</organism>
<feature type="transmembrane region" description="Helical" evidence="1">
    <location>
        <begin position="37"/>
        <end position="59"/>
    </location>
</feature>
<gene>
    <name evidence="2" type="ORF">SDJN03_05801</name>
</gene>
<keyword evidence="1" id="KW-0812">Transmembrane</keyword>
<dbReference type="EMBL" id="JAGKQH010000004">
    <property type="protein sequence ID" value="KAG6600568.1"/>
    <property type="molecule type" value="Genomic_DNA"/>
</dbReference>
<keyword evidence="3" id="KW-1185">Reference proteome</keyword>
<evidence type="ECO:0000256" key="1">
    <source>
        <dbReference type="SAM" id="Phobius"/>
    </source>
</evidence>
<name>A0AAV6NMY7_9ROSI</name>
<dbReference type="AlphaFoldDB" id="A0AAV6NMY7"/>
<dbReference type="Proteomes" id="UP000685013">
    <property type="component" value="Chromosome 4"/>
</dbReference>